<comment type="caution">
    <text evidence="3">The sequence shown here is derived from an EMBL/GenBank/DDBJ whole genome shotgun (WGS) entry which is preliminary data.</text>
</comment>
<accession>A0A6N7UTE2</accession>
<keyword evidence="2" id="KW-0812">Transmembrane</keyword>
<feature type="compositionally biased region" description="Basic and acidic residues" evidence="1">
    <location>
        <begin position="36"/>
        <end position="57"/>
    </location>
</feature>
<evidence type="ECO:0000256" key="1">
    <source>
        <dbReference type="SAM" id="MobiDB-lite"/>
    </source>
</evidence>
<name>A0A6N7UTE2_9FIRM</name>
<reference evidence="3 4" key="1">
    <citation type="submission" date="2019-08" db="EMBL/GenBank/DDBJ databases">
        <title>In-depth cultivation of the pig gut microbiome towards novel bacterial diversity and tailored functional studies.</title>
        <authorList>
            <person name="Wylensek D."/>
            <person name="Hitch T.C.A."/>
            <person name="Clavel T."/>
        </authorList>
    </citation>
    <scope>NUCLEOTIDE SEQUENCE [LARGE SCALE GENOMIC DNA]</scope>
    <source>
        <strain evidence="3 4">68-1-5</strain>
    </source>
</reference>
<keyword evidence="2" id="KW-0472">Membrane</keyword>
<gene>
    <name evidence="3" type="ORF">FYJ34_10600</name>
</gene>
<feature type="transmembrane region" description="Helical" evidence="2">
    <location>
        <begin position="7"/>
        <end position="27"/>
    </location>
</feature>
<keyword evidence="4" id="KW-1185">Reference proteome</keyword>
<proteinExistence type="predicted"/>
<feature type="region of interest" description="Disordered" evidence="1">
    <location>
        <begin position="34"/>
        <end position="57"/>
    </location>
</feature>
<sequence>MNKKRGVGVAITVITICVAAGTLWMAGKARYGNQDVSRESKQEKEGKEDRKTEKESDQYAIDRAASMGETIQITDAEQRFDCVVKSAAVTKTPEGFQLPASRRDWMWDQESIQVDESGQIRNEYSYVIVDLNITNPAQKEQFMYLNTIYLRAGGTEEEAEEAVMRGDKTAEESDGHNYMELRLQPQESKDLKLVYIEKDEKIEKREAYLVFNLTGGYVDGVRNEYVKAVKFTWGQ</sequence>
<keyword evidence="2" id="KW-1133">Transmembrane helix</keyword>
<evidence type="ECO:0000256" key="2">
    <source>
        <dbReference type="SAM" id="Phobius"/>
    </source>
</evidence>
<dbReference type="RefSeq" id="WP_154478462.1">
    <property type="nucleotide sequence ID" value="NZ_VULY01000018.1"/>
</dbReference>
<dbReference type="AlphaFoldDB" id="A0A6N7UTE2"/>
<evidence type="ECO:0000313" key="3">
    <source>
        <dbReference type="EMBL" id="MSR94691.1"/>
    </source>
</evidence>
<organism evidence="3 4">
    <name type="scientific">Suipraeoptans intestinalis</name>
    <dbReference type="NCBI Taxonomy" id="2606628"/>
    <lineage>
        <taxon>Bacteria</taxon>
        <taxon>Bacillati</taxon>
        <taxon>Bacillota</taxon>
        <taxon>Clostridia</taxon>
        <taxon>Lachnospirales</taxon>
        <taxon>Lachnospiraceae</taxon>
        <taxon>Suipraeoptans</taxon>
    </lineage>
</organism>
<dbReference type="EMBL" id="VULY01000018">
    <property type="protein sequence ID" value="MSR94691.1"/>
    <property type="molecule type" value="Genomic_DNA"/>
</dbReference>
<evidence type="ECO:0000313" key="4">
    <source>
        <dbReference type="Proteomes" id="UP000434409"/>
    </source>
</evidence>
<dbReference type="Proteomes" id="UP000434409">
    <property type="component" value="Unassembled WGS sequence"/>
</dbReference>
<protein>
    <submittedName>
        <fullName evidence="3">Uncharacterized protein</fullName>
    </submittedName>
</protein>